<reference evidence="1 2" key="1">
    <citation type="submission" date="2018-12" db="EMBL/GenBank/DDBJ databases">
        <title>Venturia inaequalis Genome Resource.</title>
        <authorList>
            <person name="Lichtner F.J."/>
        </authorList>
    </citation>
    <scope>NUCLEOTIDE SEQUENCE [LARGE SCALE GENOMIC DNA]</scope>
    <source>
        <strain evidence="1 2">120213</strain>
    </source>
</reference>
<evidence type="ECO:0000313" key="2">
    <source>
        <dbReference type="Proteomes" id="UP000447873"/>
    </source>
</evidence>
<gene>
    <name evidence="1" type="ORF">EG328_000062</name>
</gene>
<proteinExistence type="predicted"/>
<evidence type="ECO:0000313" key="1">
    <source>
        <dbReference type="EMBL" id="KAE9989131.1"/>
    </source>
</evidence>
<protein>
    <submittedName>
        <fullName evidence="1">Uncharacterized protein</fullName>
    </submittedName>
</protein>
<sequence>MDPKKTYSSATHFPFGCPNPNCSVNIFLPDPKRHHAEVVRHKIECPNDPKTMADHETHLKHRVQIKPQPQIHRKPVPPTQTASQIELSQEPRLDNVSYNPYAPGGNAWKIPTLSILVGEQKYPGQWIYERPITNAPPFDAMYPDSLDHISIHSKTMESSPLIPQLRCGPRVKSSRTPQYQAGTLLPEPVYAIVPGSEKRRRRLFSWEEMIG</sequence>
<dbReference type="EMBL" id="WNWS01000001">
    <property type="protein sequence ID" value="KAE9989131.1"/>
    <property type="molecule type" value="Genomic_DNA"/>
</dbReference>
<name>A0A8H3VIQ0_VENIN</name>
<dbReference type="AlphaFoldDB" id="A0A8H3VIQ0"/>
<accession>A0A8H3VIQ0</accession>
<organism evidence="1 2">
    <name type="scientific">Venturia inaequalis</name>
    <name type="common">Apple scab fungus</name>
    <dbReference type="NCBI Taxonomy" id="5025"/>
    <lineage>
        <taxon>Eukaryota</taxon>
        <taxon>Fungi</taxon>
        <taxon>Dikarya</taxon>
        <taxon>Ascomycota</taxon>
        <taxon>Pezizomycotina</taxon>
        <taxon>Dothideomycetes</taxon>
        <taxon>Pleosporomycetidae</taxon>
        <taxon>Venturiales</taxon>
        <taxon>Venturiaceae</taxon>
        <taxon>Venturia</taxon>
    </lineage>
</organism>
<comment type="caution">
    <text evidence="1">The sequence shown here is derived from an EMBL/GenBank/DDBJ whole genome shotgun (WGS) entry which is preliminary data.</text>
</comment>
<dbReference type="Proteomes" id="UP000447873">
    <property type="component" value="Unassembled WGS sequence"/>
</dbReference>